<sequence>MRAPPAKWISPATYLLSPKETPRRKNRTANRLINSCKKLTKEWFAHKKISPENIPNARPNRKCKEYLNCFVLLLVWEKDNIVGASKEAESLKKELEERWGFWGDIYRIPFIEEKGRQQAVVEKAVELFIENRDSKSNLLLVHYGGHGGMNDSNEYVLQQHNDGRPHEVKLKPIRERLRECEADVGMVLDACYSEAGVFRSFEPHTVEILAACSAECKTAGVSLESFTNGILRVLRYQNEALNIYELSEELQRLAYPTLGTQPKHLLKLSVWGSIKLRPGVGGPIRYPNINSLFSC</sequence>
<dbReference type="EMBL" id="ML119117">
    <property type="protein sequence ID" value="RPB14667.1"/>
    <property type="molecule type" value="Genomic_DNA"/>
</dbReference>
<keyword evidence="2" id="KW-1185">Reference proteome</keyword>
<organism evidence="1 2">
    <name type="scientific">Morchella conica CCBAS932</name>
    <dbReference type="NCBI Taxonomy" id="1392247"/>
    <lineage>
        <taxon>Eukaryota</taxon>
        <taxon>Fungi</taxon>
        <taxon>Dikarya</taxon>
        <taxon>Ascomycota</taxon>
        <taxon>Pezizomycotina</taxon>
        <taxon>Pezizomycetes</taxon>
        <taxon>Pezizales</taxon>
        <taxon>Morchellaceae</taxon>
        <taxon>Morchella</taxon>
    </lineage>
</organism>
<dbReference type="Proteomes" id="UP000277580">
    <property type="component" value="Unassembled WGS sequence"/>
</dbReference>
<dbReference type="AlphaFoldDB" id="A0A3N4KVV4"/>
<gene>
    <name evidence="1" type="ORF">P167DRAFT_59933</name>
</gene>
<dbReference type="OrthoDB" id="4760831at2759"/>
<dbReference type="InParanoid" id="A0A3N4KVV4"/>
<protein>
    <recommendedName>
        <fullName evidence="3">Peptidase C14</fullName>
    </recommendedName>
</protein>
<name>A0A3N4KVV4_9PEZI</name>
<accession>A0A3N4KVV4</accession>
<reference evidence="1 2" key="1">
    <citation type="journal article" date="2018" name="Nat. Ecol. Evol.">
        <title>Pezizomycetes genomes reveal the molecular basis of ectomycorrhizal truffle lifestyle.</title>
        <authorList>
            <person name="Murat C."/>
            <person name="Payen T."/>
            <person name="Noel B."/>
            <person name="Kuo A."/>
            <person name="Morin E."/>
            <person name="Chen J."/>
            <person name="Kohler A."/>
            <person name="Krizsan K."/>
            <person name="Balestrini R."/>
            <person name="Da Silva C."/>
            <person name="Montanini B."/>
            <person name="Hainaut M."/>
            <person name="Levati E."/>
            <person name="Barry K.W."/>
            <person name="Belfiori B."/>
            <person name="Cichocki N."/>
            <person name="Clum A."/>
            <person name="Dockter R.B."/>
            <person name="Fauchery L."/>
            <person name="Guy J."/>
            <person name="Iotti M."/>
            <person name="Le Tacon F."/>
            <person name="Lindquist E.A."/>
            <person name="Lipzen A."/>
            <person name="Malagnac F."/>
            <person name="Mello A."/>
            <person name="Molinier V."/>
            <person name="Miyauchi S."/>
            <person name="Poulain J."/>
            <person name="Riccioni C."/>
            <person name="Rubini A."/>
            <person name="Sitrit Y."/>
            <person name="Splivallo R."/>
            <person name="Traeger S."/>
            <person name="Wang M."/>
            <person name="Zifcakova L."/>
            <person name="Wipf D."/>
            <person name="Zambonelli A."/>
            <person name="Paolocci F."/>
            <person name="Nowrousian M."/>
            <person name="Ottonello S."/>
            <person name="Baldrian P."/>
            <person name="Spatafora J.W."/>
            <person name="Henrissat B."/>
            <person name="Nagy L.G."/>
            <person name="Aury J.M."/>
            <person name="Wincker P."/>
            <person name="Grigoriev I.V."/>
            <person name="Bonfante P."/>
            <person name="Martin F.M."/>
        </authorList>
    </citation>
    <scope>NUCLEOTIDE SEQUENCE [LARGE SCALE GENOMIC DNA]</scope>
    <source>
        <strain evidence="1 2">CCBAS932</strain>
    </source>
</reference>
<evidence type="ECO:0000313" key="2">
    <source>
        <dbReference type="Proteomes" id="UP000277580"/>
    </source>
</evidence>
<proteinExistence type="predicted"/>
<evidence type="ECO:0008006" key="3">
    <source>
        <dbReference type="Google" id="ProtNLM"/>
    </source>
</evidence>
<evidence type="ECO:0000313" key="1">
    <source>
        <dbReference type="EMBL" id="RPB14667.1"/>
    </source>
</evidence>